<dbReference type="InterPro" id="IPR018247">
    <property type="entry name" value="EF_Hand_1_Ca_BS"/>
</dbReference>
<feature type="compositionally biased region" description="Low complexity" evidence="6">
    <location>
        <begin position="633"/>
        <end position="644"/>
    </location>
</feature>
<evidence type="ECO:0000256" key="2">
    <source>
        <dbReference type="ARBA" id="ARBA00022512"/>
    </source>
</evidence>
<keyword evidence="3" id="KW-0964">Secreted</keyword>
<dbReference type="RefSeq" id="WP_169343763.1">
    <property type="nucleotide sequence ID" value="NZ_JABBJJ010000019.1"/>
</dbReference>
<dbReference type="EMBL" id="JABBJJ010000019">
    <property type="protein sequence ID" value="NMO14465.1"/>
    <property type="molecule type" value="Genomic_DNA"/>
</dbReference>
<feature type="domain" description="DUF7151" evidence="7">
    <location>
        <begin position="38"/>
        <end position="78"/>
    </location>
</feature>
<reference evidence="8 9" key="1">
    <citation type="submission" date="2020-04" db="EMBL/GenBank/DDBJ databases">
        <title>Draft genome of Pyxidicoccus fallax type strain.</title>
        <authorList>
            <person name="Whitworth D.E."/>
        </authorList>
    </citation>
    <scope>NUCLEOTIDE SEQUENCE [LARGE SCALE GENOMIC DNA]</scope>
    <source>
        <strain evidence="8 9">DSM 14698</strain>
    </source>
</reference>
<feature type="region of interest" description="Disordered" evidence="6">
    <location>
        <begin position="611"/>
        <end position="644"/>
    </location>
</feature>
<accession>A0A848LCC3</accession>
<keyword evidence="4" id="KW-0732">Signal</keyword>
<dbReference type="GO" id="GO:0030313">
    <property type="term" value="C:cell envelope"/>
    <property type="evidence" value="ECO:0007669"/>
    <property type="project" value="UniProtKB-SubCell"/>
</dbReference>
<evidence type="ECO:0000313" key="9">
    <source>
        <dbReference type="Proteomes" id="UP000518300"/>
    </source>
</evidence>
<dbReference type="Proteomes" id="UP000518300">
    <property type="component" value="Unassembled WGS sequence"/>
</dbReference>
<sequence>MKHGFMRWTWGAVLALASGCDGIELERLVKQQEPLSISRDEAPGGNCVLGGSEVLTGLDADEDGQLDDAEVRRTFYICDTDLPDVLLLNEKVLPGEKCPRGGQVSRAGQDTNGNGALDAAEVTREVYSCEEASPVVVRFTPTSDESCFPSATRVEAGLDLDRDGVLDDAERTAATLACLDSGQVKYRLQPQPESAHCGTGSTRVDVGLDTDGDGTLEDPEVSSTAFVCQPLRTFDGTYEVHSAADLAVLRGIGRVRGDVRISTTPLTEVELPALLMVEGEIFVQGNTALTRLEMTGLRLVERDVVIDGNGNLTTLLLGSRVSPGPALWIEGDLRVENNLWLPTLFGLRNAQPRRDVVIRNNDALETAGSFDNIRQHPGSIIVADNVSLQHLPFPNLNHVRGDVRITANTALPSLGLPALLGISGDLEVAGNSSLLDLSGMPELTTINGGLLVVENEHLRSTKGMETLSSLGTFLLARNPDLETVTGFPSLRTLDSLSIGENARLQALGPLHLWSVDSLYIHHNPLLTDLSGLGNLQSVRALGVNTNPSLTSLRDLGHLRSLEQLLVADNAKLTTLQLDGLEQVSAYFIIENNPRLPTCLATGLATRVYTGTEEPARTSGNDSTASCPPPPLPDGWNPLLPGGFE</sequence>
<dbReference type="Pfam" id="PF23657">
    <property type="entry name" value="DUF7151"/>
    <property type="match status" value="3"/>
</dbReference>
<dbReference type="PANTHER" id="PTHR31018:SF3">
    <property type="entry name" value="RECEPTOR PROTEIN-TYROSINE KINASE"/>
    <property type="match status" value="1"/>
</dbReference>
<evidence type="ECO:0000313" key="8">
    <source>
        <dbReference type="EMBL" id="NMO14465.1"/>
    </source>
</evidence>
<keyword evidence="9" id="KW-1185">Reference proteome</keyword>
<evidence type="ECO:0000256" key="5">
    <source>
        <dbReference type="ARBA" id="ARBA00023180"/>
    </source>
</evidence>
<proteinExistence type="predicted"/>
<evidence type="ECO:0000256" key="6">
    <source>
        <dbReference type="SAM" id="MobiDB-lite"/>
    </source>
</evidence>
<organism evidence="8 9">
    <name type="scientific">Pyxidicoccus fallax</name>
    <dbReference type="NCBI Taxonomy" id="394095"/>
    <lineage>
        <taxon>Bacteria</taxon>
        <taxon>Pseudomonadati</taxon>
        <taxon>Myxococcota</taxon>
        <taxon>Myxococcia</taxon>
        <taxon>Myxococcales</taxon>
        <taxon>Cystobacterineae</taxon>
        <taxon>Myxococcaceae</taxon>
        <taxon>Pyxidicoccus</taxon>
    </lineage>
</organism>
<dbReference type="InterPro" id="IPR036941">
    <property type="entry name" value="Rcpt_L-dom_sf"/>
</dbReference>
<feature type="domain" description="DUF7151" evidence="7">
    <location>
        <begin position="188"/>
        <end position="228"/>
    </location>
</feature>
<dbReference type="PROSITE" id="PS00018">
    <property type="entry name" value="EF_HAND_1"/>
    <property type="match status" value="3"/>
</dbReference>
<dbReference type="PROSITE" id="PS51257">
    <property type="entry name" value="PROKAR_LIPOPROTEIN"/>
    <property type="match status" value="1"/>
</dbReference>
<evidence type="ECO:0000256" key="4">
    <source>
        <dbReference type="ARBA" id="ARBA00022729"/>
    </source>
</evidence>
<keyword evidence="5" id="KW-0325">Glycoprotein</keyword>
<dbReference type="InterPro" id="IPR051648">
    <property type="entry name" value="CWI-Assembly_Regulator"/>
</dbReference>
<evidence type="ECO:0000256" key="1">
    <source>
        <dbReference type="ARBA" id="ARBA00004191"/>
    </source>
</evidence>
<dbReference type="Gene3D" id="3.80.20.20">
    <property type="entry name" value="Receptor L-domain"/>
    <property type="match status" value="2"/>
</dbReference>
<dbReference type="SUPFAM" id="SSF52058">
    <property type="entry name" value="L domain-like"/>
    <property type="match status" value="2"/>
</dbReference>
<dbReference type="PANTHER" id="PTHR31018">
    <property type="entry name" value="SPORULATION-SPECIFIC PROTEIN-RELATED"/>
    <property type="match status" value="1"/>
</dbReference>
<dbReference type="InterPro" id="IPR055575">
    <property type="entry name" value="DUF7151"/>
</dbReference>
<keyword evidence="2" id="KW-0134">Cell wall</keyword>
<evidence type="ECO:0000256" key="3">
    <source>
        <dbReference type="ARBA" id="ARBA00022525"/>
    </source>
</evidence>
<feature type="domain" description="DUF7151" evidence="7">
    <location>
        <begin position="90"/>
        <end position="129"/>
    </location>
</feature>
<gene>
    <name evidence="8" type="ORF">HG543_06280</name>
</gene>
<name>A0A848LCC3_9BACT</name>
<protein>
    <recommendedName>
        <fullName evidence="7">DUF7151 domain-containing protein</fullName>
    </recommendedName>
</protein>
<comment type="subcellular location">
    <subcellularLocation>
        <location evidence="1">Secreted</location>
        <location evidence="1">Cell wall</location>
    </subcellularLocation>
</comment>
<dbReference type="AlphaFoldDB" id="A0A848LCC3"/>
<evidence type="ECO:0000259" key="7">
    <source>
        <dbReference type="Pfam" id="PF23657"/>
    </source>
</evidence>
<comment type="caution">
    <text evidence="8">The sequence shown here is derived from an EMBL/GenBank/DDBJ whole genome shotgun (WGS) entry which is preliminary data.</text>
</comment>